<accession>A0A5B8CRF1</accession>
<dbReference type="RefSeq" id="WP_140003177.1">
    <property type="nucleotide sequence ID" value="NZ_CP040946.1"/>
</dbReference>
<dbReference type="KEGG" id="mmec:FIU01_04385"/>
<protein>
    <submittedName>
        <fullName evidence="2">DUF58 domain-containing protein</fullName>
    </submittedName>
</protein>
<reference evidence="3" key="1">
    <citation type="journal article" date="2019" name="ISME J.">
        <title>Evolution in action: habitat transition from sediment to the pelagial leads to genome streamlining in Methylophilaceae.</title>
        <authorList>
            <person name="Salcher M."/>
            <person name="Schaefle D."/>
            <person name="Kaspar M."/>
            <person name="Neuenschwander S.M."/>
            <person name="Ghai R."/>
        </authorList>
    </citation>
    <scope>NUCLEOTIDE SEQUENCE [LARGE SCALE GENOMIC DNA]</scope>
    <source>
        <strain evidence="3">MMS-M-51</strain>
    </source>
</reference>
<evidence type="ECO:0000259" key="1">
    <source>
        <dbReference type="Pfam" id="PF01882"/>
    </source>
</evidence>
<evidence type="ECO:0000313" key="3">
    <source>
        <dbReference type="Proteomes" id="UP000311008"/>
    </source>
</evidence>
<dbReference type="InterPro" id="IPR002881">
    <property type="entry name" value="DUF58"/>
</dbReference>
<dbReference type="PANTHER" id="PTHR33608:SF6">
    <property type="entry name" value="BLL2464 PROTEIN"/>
    <property type="match status" value="1"/>
</dbReference>
<dbReference type="Proteomes" id="UP000311008">
    <property type="component" value="Chromosome"/>
</dbReference>
<dbReference type="Pfam" id="PF01882">
    <property type="entry name" value="DUF58"/>
    <property type="match status" value="1"/>
</dbReference>
<dbReference type="EMBL" id="CP040946">
    <property type="protein sequence ID" value="QDC43833.1"/>
    <property type="molecule type" value="Genomic_DNA"/>
</dbReference>
<organism evidence="2 3">
    <name type="scientific">Methylophilus medardicus</name>
    <dbReference type="NCBI Taxonomy" id="2588534"/>
    <lineage>
        <taxon>Bacteria</taxon>
        <taxon>Pseudomonadati</taxon>
        <taxon>Pseudomonadota</taxon>
        <taxon>Betaproteobacteria</taxon>
        <taxon>Nitrosomonadales</taxon>
        <taxon>Methylophilaceae</taxon>
        <taxon>Methylophilus</taxon>
    </lineage>
</organism>
<dbReference type="AlphaFoldDB" id="A0A5B8CRF1"/>
<dbReference type="OrthoDB" id="8996492at2"/>
<keyword evidence="3" id="KW-1185">Reference proteome</keyword>
<dbReference type="PANTHER" id="PTHR33608">
    <property type="entry name" value="BLL2464 PROTEIN"/>
    <property type="match status" value="1"/>
</dbReference>
<feature type="domain" description="DUF58" evidence="1">
    <location>
        <begin position="47"/>
        <end position="251"/>
    </location>
</feature>
<name>A0A5B8CRF1_9PROT</name>
<gene>
    <name evidence="2" type="ORF">FIU01_04385</name>
</gene>
<evidence type="ECO:0000313" key="2">
    <source>
        <dbReference type="EMBL" id="QDC43833.1"/>
    </source>
</evidence>
<sequence>MIPTNVQSFFYQVPWRSASVHTGEHLGLQRGPGDEFSKHMSLVDYPDARRVDLRQTLRDPYEQVQVRVFKQEASSPLYAVCDLSSSMQFVGQVSKRETVQSVAASIACSAHENSDLFGMVCYDQRVIPALTQAPSHHAHQSFATIAQLAAFHNHHQASEGIIEATGWLGQQKGLVFWISDFHMPRSLIERGLNGMSNHQVIPIVLWDPHEYQRLPRFGFGNMQDPETGQQKTIFFRQAIRAQFAEQFAQRKQALDQLFATFEIRPLYVTGPFQASLLSDYFEQLIH</sequence>
<proteinExistence type="predicted"/>